<dbReference type="EMBL" id="RWGY01000005">
    <property type="protein sequence ID" value="TVU43635.1"/>
    <property type="molecule type" value="Genomic_DNA"/>
</dbReference>
<feature type="compositionally biased region" description="Polar residues" evidence="1">
    <location>
        <begin position="170"/>
        <end position="182"/>
    </location>
</feature>
<dbReference type="Gramene" id="TVU43635">
    <property type="protein sequence ID" value="TVU43635"/>
    <property type="gene ID" value="EJB05_10121"/>
</dbReference>
<dbReference type="Proteomes" id="UP000324897">
    <property type="component" value="Unassembled WGS sequence"/>
</dbReference>
<keyword evidence="3" id="KW-1185">Reference proteome</keyword>
<feature type="non-terminal residue" evidence="2">
    <location>
        <position position="1"/>
    </location>
</feature>
<proteinExistence type="predicted"/>
<evidence type="ECO:0000313" key="2">
    <source>
        <dbReference type="EMBL" id="TVU43635.1"/>
    </source>
</evidence>
<evidence type="ECO:0000256" key="1">
    <source>
        <dbReference type="SAM" id="MobiDB-lite"/>
    </source>
</evidence>
<feature type="compositionally biased region" description="Basic and acidic residues" evidence="1">
    <location>
        <begin position="68"/>
        <end position="81"/>
    </location>
</feature>
<evidence type="ECO:0000313" key="3">
    <source>
        <dbReference type="Proteomes" id="UP000324897"/>
    </source>
</evidence>
<name>A0A5J9W6Q2_9POAL</name>
<comment type="caution">
    <text evidence="2">The sequence shown here is derived from an EMBL/GenBank/DDBJ whole genome shotgun (WGS) entry which is preliminary data.</text>
</comment>
<sequence length="276" mass="31545">MEKSASPFEDNSHNGDKIEELAPVALCDSIKNLSRWTLTEAHKDARRARDRARYANMTPEQKKAKRGKISEEQKQAKRIYDNNRFSKLSAEQRTSKVEKNKSVRKRQREEEDELCSESIAMENPLFVPDVVFPNGSAQAKSNPKPASDPPDISMIGPTWKPLNIPPVPDQSHNNDGDNSSNKARGGRHQRVTHGERQVLRMRRNEHFHKPKNQLDPSVEENHSLTDDEIVGCQTTEKDENGTKVNDEVVVYENDSEIDDVDIWLERGNNFFNVIFT</sequence>
<dbReference type="OrthoDB" id="10591926at2759"/>
<feature type="compositionally biased region" description="Polar residues" evidence="1">
    <location>
        <begin position="83"/>
        <end position="92"/>
    </location>
</feature>
<protein>
    <submittedName>
        <fullName evidence="2">Uncharacterized protein</fullName>
    </submittedName>
</protein>
<feature type="region of interest" description="Disordered" evidence="1">
    <location>
        <begin position="42"/>
        <end position="192"/>
    </location>
</feature>
<accession>A0A5J9W6Q2</accession>
<gene>
    <name evidence="2" type="ORF">EJB05_10121</name>
</gene>
<dbReference type="AlphaFoldDB" id="A0A5J9W6Q2"/>
<reference evidence="2 3" key="1">
    <citation type="journal article" date="2019" name="Sci. Rep.">
        <title>A high-quality genome of Eragrostis curvula grass provides insights into Poaceae evolution and supports new strategies to enhance forage quality.</title>
        <authorList>
            <person name="Carballo J."/>
            <person name="Santos B.A.C.M."/>
            <person name="Zappacosta D."/>
            <person name="Garbus I."/>
            <person name="Selva J.P."/>
            <person name="Gallo C.A."/>
            <person name="Diaz A."/>
            <person name="Albertini E."/>
            <person name="Caccamo M."/>
            <person name="Echenique V."/>
        </authorList>
    </citation>
    <scope>NUCLEOTIDE SEQUENCE [LARGE SCALE GENOMIC DNA]</scope>
    <source>
        <strain evidence="3">cv. Victoria</strain>
        <tissue evidence="2">Leaf</tissue>
    </source>
</reference>
<organism evidence="2 3">
    <name type="scientific">Eragrostis curvula</name>
    <name type="common">weeping love grass</name>
    <dbReference type="NCBI Taxonomy" id="38414"/>
    <lineage>
        <taxon>Eukaryota</taxon>
        <taxon>Viridiplantae</taxon>
        <taxon>Streptophyta</taxon>
        <taxon>Embryophyta</taxon>
        <taxon>Tracheophyta</taxon>
        <taxon>Spermatophyta</taxon>
        <taxon>Magnoliopsida</taxon>
        <taxon>Liliopsida</taxon>
        <taxon>Poales</taxon>
        <taxon>Poaceae</taxon>
        <taxon>PACMAD clade</taxon>
        <taxon>Chloridoideae</taxon>
        <taxon>Eragrostideae</taxon>
        <taxon>Eragrostidinae</taxon>
        <taxon>Eragrostis</taxon>
    </lineage>
</organism>